<dbReference type="RefSeq" id="WP_184134588.1">
    <property type="nucleotide sequence ID" value="NZ_JACHKT010000017.1"/>
</dbReference>
<evidence type="ECO:0000313" key="2">
    <source>
        <dbReference type="Proteomes" id="UP000524404"/>
    </source>
</evidence>
<name>A0A841EWR0_9BACT</name>
<keyword evidence="2" id="KW-1185">Reference proteome</keyword>
<evidence type="ECO:0000313" key="1">
    <source>
        <dbReference type="EMBL" id="MBB6003901.1"/>
    </source>
</evidence>
<proteinExistence type="predicted"/>
<dbReference type="EMBL" id="JACHKT010000017">
    <property type="protein sequence ID" value="MBB6003901.1"/>
    <property type="molecule type" value="Genomic_DNA"/>
</dbReference>
<organism evidence="1 2">
    <name type="scientific">Arcicella rosea</name>
    <dbReference type="NCBI Taxonomy" id="502909"/>
    <lineage>
        <taxon>Bacteria</taxon>
        <taxon>Pseudomonadati</taxon>
        <taxon>Bacteroidota</taxon>
        <taxon>Cytophagia</taxon>
        <taxon>Cytophagales</taxon>
        <taxon>Flectobacillaceae</taxon>
        <taxon>Arcicella</taxon>
    </lineage>
</organism>
<reference evidence="1 2" key="1">
    <citation type="submission" date="2020-08" db="EMBL/GenBank/DDBJ databases">
        <title>Functional genomics of gut bacteria from endangered species of beetles.</title>
        <authorList>
            <person name="Carlos-Shanley C."/>
        </authorList>
    </citation>
    <scope>NUCLEOTIDE SEQUENCE [LARGE SCALE GENOMIC DNA]</scope>
    <source>
        <strain evidence="1 2">S00070</strain>
    </source>
</reference>
<dbReference type="Proteomes" id="UP000524404">
    <property type="component" value="Unassembled WGS sequence"/>
</dbReference>
<gene>
    <name evidence="1" type="ORF">HNP25_002560</name>
</gene>
<dbReference type="AlphaFoldDB" id="A0A841EWR0"/>
<accession>A0A841EWR0</accession>
<sequence>MSYIDVKEKIKKLSPSDRRRVEKAFKALLPESAETRFVNVIRNSEYNFDSKEEAVLEQLFVEVNGKWKLNGTYEFFQLIGEELPMSV</sequence>
<comment type="caution">
    <text evidence="1">The sequence shown here is derived from an EMBL/GenBank/DDBJ whole genome shotgun (WGS) entry which is preliminary data.</text>
</comment>
<protein>
    <submittedName>
        <fullName evidence="1">Uncharacterized protein</fullName>
    </submittedName>
</protein>